<dbReference type="RefSeq" id="WP_311601658.1">
    <property type="nucleotide sequence ID" value="NZ_JAVREM010000040.1"/>
</dbReference>
<accession>A0ABU2LV16</accession>
<sequence>MGGVGKSQLAAHYARTAMGNGELDVLVWVTAGSTAAVVAGFAQAGVEVLGADPSDPEGAALAFLAWLEPKPARQHGNQCRWLVVLDDVADPADLRGWWPPANPHGRTVVTTRRKDSALIGGGRRLIEVDLFTPAQSLTYLTNALAAHDRTEPDEQLAALAATLGHLPLALSQAASYLVDTGLDTAAYRAMLADHTRALADAAPDVLPDGQTHAAAAAWDISIDHANALRPRGLARPLLQLAAFLAPSGIPQGVLTSPPALTHLSTHGEQSGGEVTIEQAVLAIRALHRLGLIQHSPETPHQAVRVHQLVQRAVRDTLTTEQHHHIARTAADAVLDAWPDAGIDQAWFANTTALADVARDALYRPDVHEVVTHAGRSLGRGSEITVAREHFLHLTTITAEYLGRDHPRALTVQRYLARSQSFVGDAAGAAAELAEVLDQAVKLLGPDHPDAYAARNDYAFLRVTAGDLRGAVSTLSEVVESAVRIFGPDHAQTLSARNNLAWGRGESGDTTTAVAEFDQLVIDMARALGSDHAHTLIARANLAWWEGETGDATSAVVALTELVDGLGPDHPNTLPTRALLARAQGRAGDAAGAAATYAEILKDELRIHGPDHPITQSTRRNLAHWQAQAGDAT</sequence>
<dbReference type="Pfam" id="PF00931">
    <property type="entry name" value="NB-ARC"/>
    <property type="match status" value="1"/>
</dbReference>
<evidence type="ECO:0000259" key="1">
    <source>
        <dbReference type="Pfam" id="PF00931"/>
    </source>
</evidence>
<evidence type="ECO:0000313" key="4">
    <source>
        <dbReference type="Proteomes" id="UP001183420"/>
    </source>
</evidence>
<dbReference type="InterPro" id="IPR027417">
    <property type="entry name" value="P-loop_NTPase"/>
</dbReference>
<proteinExistence type="predicted"/>
<dbReference type="SUPFAM" id="SSF48452">
    <property type="entry name" value="TPR-like"/>
    <property type="match status" value="2"/>
</dbReference>
<dbReference type="InterPro" id="IPR011990">
    <property type="entry name" value="TPR-like_helical_dom_sf"/>
</dbReference>
<evidence type="ECO:0000313" key="3">
    <source>
        <dbReference type="EMBL" id="MDT0321442.1"/>
    </source>
</evidence>
<gene>
    <name evidence="3" type="ORF">RNC47_24235</name>
</gene>
<dbReference type="InterPro" id="IPR056681">
    <property type="entry name" value="DUF7779"/>
</dbReference>
<evidence type="ECO:0000259" key="2">
    <source>
        <dbReference type="Pfam" id="PF25000"/>
    </source>
</evidence>
<dbReference type="InterPro" id="IPR053137">
    <property type="entry name" value="NLR-like"/>
</dbReference>
<dbReference type="PANTHER" id="PTHR46082">
    <property type="entry name" value="ATP/GTP-BINDING PROTEIN-RELATED"/>
    <property type="match status" value="1"/>
</dbReference>
<feature type="domain" description="DUF7779" evidence="2">
    <location>
        <begin position="234"/>
        <end position="321"/>
    </location>
</feature>
<dbReference type="Gene3D" id="1.25.40.10">
    <property type="entry name" value="Tetratricopeptide repeat domain"/>
    <property type="match status" value="2"/>
</dbReference>
<keyword evidence="4" id="KW-1185">Reference proteome</keyword>
<dbReference type="Gene3D" id="3.40.50.300">
    <property type="entry name" value="P-loop containing nucleotide triphosphate hydrolases"/>
    <property type="match status" value="1"/>
</dbReference>
<protein>
    <submittedName>
        <fullName evidence="3">Tetratricopeptide repeat protein</fullName>
    </submittedName>
</protein>
<dbReference type="SUPFAM" id="SSF52540">
    <property type="entry name" value="P-loop containing nucleoside triphosphate hydrolases"/>
    <property type="match status" value="1"/>
</dbReference>
<dbReference type="Pfam" id="PF25000">
    <property type="entry name" value="DUF7779"/>
    <property type="match status" value="1"/>
</dbReference>
<name>A0ABU2LV16_9ACTN</name>
<dbReference type="InterPro" id="IPR002182">
    <property type="entry name" value="NB-ARC"/>
</dbReference>
<reference evidence="4" key="1">
    <citation type="submission" date="2023-07" db="EMBL/GenBank/DDBJ databases">
        <title>30 novel species of actinomycetes from the DSMZ collection.</title>
        <authorList>
            <person name="Nouioui I."/>
        </authorList>
    </citation>
    <scope>NUCLEOTIDE SEQUENCE [LARGE SCALE GENOMIC DNA]</scope>
    <source>
        <strain evidence="4">DSM 44918</strain>
    </source>
</reference>
<comment type="caution">
    <text evidence="3">The sequence shown here is derived from an EMBL/GenBank/DDBJ whole genome shotgun (WGS) entry which is preliminary data.</text>
</comment>
<feature type="domain" description="NB-ARC" evidence="1">
    <location>
        <begin position="1"/>
        <end position="143"/>
    </location>
</feature>
<dbReference type="Proteomes" id="UP001183420">
    <property type="component" value="Unassembled WGS sequence"/>
</dbReference>
<dbReference type="EMBL" id="JAVREM010000040">
    <property type="protein sequence ID" value="MDT0321442.1"/>
    <property type="molecule type" value="Genomic_DNA"/>
</dbReference>
<organism evidence="3 4">
    <name type="scientific">Streptomyces millisiae</name>
    <dbReference type="NCBI Taxonomy" id="3075542"/>
    <lineage>
        <taxon>Bacteria</taxon>
        <taxon>Bacillati</taxon>
        <taxon>Actinomycetota</taxon>
        <taxon>Actinomycetes</taxon>
        <taxon>Kitasatosporales</taxon>
        <taxon>Streptomycetaceae</taxon>
        <taxon>Streptomyces</taxon>
    </lineage>
</organism>
<dbReference type="PANTHER" id="PTHR46082:SF6">
    <property type="entry name" value="AAA+ ATPASE DOMAIN-CONTAINING PROTEIN-RELATED"/>
    <property type="match status" value="1"/>
</dbReference>